<dbReference type="PANTHER" id="PTHR34698">
    <property type="entry name" value="5-OXOPROLINASE SUBUNIT B"/>
    <property type="match status" value="1"/>
</dbReference>
<dbReference type="AlphaFoldDB" id="A0A160MB84"/>
<dbReference type="Pfam" id="PF02682">
    <property type="entry name" value="CT_C_D"/>
    <property type="match status" value="1"/>
</dbReference>
<evidence type="ECO:0000259" key="4">
    <source>
        <dbReference type="SMART" id="SM00796"/>
    </source>
</evidence>
<dbReference type="STRING" id="1196031.A361_13260"/>
<dbReference type="Proteomes" id="UP000077856">
    <property type="component" value="Chromosome"/>
</dbReference>
<gene>
    <name evidence="5" type="ORF">A361_13260</name>
</gene>
<dbReference type="Gene3D" id="3.30.1360.40">
    <property type="match status" value="1"/>
</dbReference>
<proteinExistence type="predicted"/>
<evidence type="ECO:0000256" key="2">
    <source>
        <dbReference type="ARBA" id="ARBA00022801"/>
    </source>
</evidence>
<feature type="domain" description="Carboxyltransferase" evidence="4">
    <location>
        <begin position="36"/>
        <end position="245"/>
    </location>
</feature>
<dbReference type="EMBL" id="CP015506">
    <property type="protein sequence ID" value="AND40070.1"/>
    <property type="molecule type" value="Genomic_DNA"/>
</dbReference>
<evidence type="ECO:0000256" key="3">
    <source>
        <dbReference type="ARBA" id="ARBA00022840"/>
    </source>
</evidence>
<organism evidence="5 6">
    <name type="scientific">Cytobacillus oceanisediminis 2691</name>
    <dbReference type="NCBI Taxonomy" id="1196031"/>
    <lineage>
        <taxon>Bacteria</taxon>
        <taxon>Bacillati</taxon>
        <taxon>Bacillota</taxon>
        <taxon>Bacilli</taxon>
        <taxon>Bacillales</taxon>
        <taxon>Bacillaceae</taxon>
        <taxon>Cytobacillus</taxon>
    </lineage>
</organism>
<accession>A0A160MB84</accession>
<dbReference type="PANTHER" id="PTHR34698:SF2">
    <property type="entry name" value="5-OXOPROLINASE SUBUNIT B"/>
    <property type="match status" value="1"/>
</dbReference>
<evidence type="ECO:0000313" key="6">
    <source>
        <dbReference type="Proteomes" id="UP000077856"/>
    </source>
</evidence>
<dbReference type="NCBIfam" id="TIGR00370">
    <property type="entry name" value="5-oxoprolinase subunit PxpB"/>
    <property type="match status" value="1"/>
</dbReference>
<name>A0A160MB84_9BACI</name>
<keyword evidence="1" id="KW-0547">Nucleotide-binding</keyword>
<keyword evidence="2" id="KW-0378">Hydrolase</keyword>
<evidence type="ECO:0000313" key="5">
    <source>
        <dbReference type="EMBL" id="AND40070.1"/>
    </source>
</evidence>
<dbReference type="SUPFAM" id="SSF160467">
    <property type="entry name" value="PH0987 N-terminal domain-like"/>
    <property type="match status" value="1"/>
</dbReference>
<dbReference type="KEGG" id="bon:A361_13260"/>
<dbReference type="SMART" id="SM00796">
    <property type="entry name" value="AHS1"/>
    <property type="match status" value="1"/>
</dbReference>
<dbReference type="SUPFAM" id="SSF50891">
    <property type="entry name" value="Cyclophilin-like"/>
    <property type="match status" value="1"/>
</dbReference>
<dbReference type="InterPro" id="IPR029000">
    <property type="entry name" value="Cyclophilin-like_dom_sf"/>
</dbReference>
<dbReference type="GO" id="GO:0005524">
    <property type="term" value="F:ATP binding"/>
    <property type="evidence" value="ECO:0007669"/>
    <property type="project" value="UniProtKB-KW"/>
</dbReference>
<dbReference type="Gene3D" id="2.40.100.10">
    <property type="entry name" value="Cyclophilin-like"/>
    <property type="match status" value="1"/>
</dbReference>
<sequence length="269" mass="30427">MNEILLNKNEDLLLPNNILFLSTNKFTAKAGEMMRYTLHPLGDDAVLVELGKEISKETHQKVQSLTAFLEKYPPEWMIEYIPAYTTVTIFYNPFKAYQLSNGQLPFNFVCSLIKPLIEEMTENNMPEPEIVEIPVCYGGEFGPDLDFVAEHNGITPEEVIEIHSSGSYLVYMIGFAPGFPFIGGMSEQIAAPRRDTPRLKIPERTVGIAGMQTGIYPIETPGGWQLIGRTPVKLFRPTDDSPTLLKAGDQIKFKPISLEEYHHWEETEQ</sequence>
<dbReference type="eggNOG" id="COG2049">
    <property type="taxonomic scope" value="Bacteria"/>
</dbReference>
<dbReference type="GO" id="GO:0016787">
    <property type="term" value="F:hydrolase activity"/>
    <property type="evidence" value="ECO:0007669"/>
    <property type="project" value="UniProtKB-KW"/>
</dbReference>
<dbReference type="InterPro" id="IPR010016">
    <property type="entry name" value="PxpB"/>
</dbReference>
<reference evidence="5 6" key="1">
    <citation type="submission" date="2016-04" db="EMBL/GenBank/DDBJ databases">
        <title>Complete genome sequence of Bacillus oceanisediminis strain 2691.</title>
        <authorList>
            <person name="Jeong H."/>
            <person name="Kim H.J."/>
            <person name="Lee D.-W."/>
        </authorList>
    </citation>
    <scope>NUCLEOTIDE SEQUENCE [LARGE SCALE GENOMIC DNA]</scope>
    <source>
        <strain evidence="5 6">2691</strain>
    </source>
</reference>
<protein>
    <submittedName>
        <fullName evidence="5">Kinase inhibitor</fullName>
    </submittedName>
</protein>
<keyword evidence="3" id="KW-0067">ATP-binding</keyword>
<dbReference type="InterPro" id="IPR003833">
    <property type="entry name" value="CT_C_D"/>
</dbReference>
<evidence type="ECO:0000256" key="1">
    <source>
        <dbReference type="ARBA" id="ARBA00022741"/>
    </source>
</evidence>